<gene>
    <name evidence="4 5" type="primary">LOC110785965</name>
</gene>
<protein>
    <submittedName>
        <fullName evidence="4 5">F-box protein At1g47790 isoform X1</fullName>
    </submittedName>
</protein>
<dbReference type="SUPFAM" id="SSF81383">
    <property type="entry name" value="F-box domain"/>
    <property type="match status" value="1"/>
</dbReference>
<proteinExistence type="predicted"/>
<feature type="domain" description="F-box" evidence="2">
    <location>
        <begin position="36"/>
        <end position="82"/>
    </location>
</feature>
<sequence length="476" mass="54869">MNRKRNTLFEEKHNEIEKRKMSLIQMVHKRAAKMQITWVSFLPNDLIFQIFLLLPIKSILRFTCVCKAWYKLIHCAEFVESYNKQAQTTPILLRGIYNEKPNTFHAETQLNQSKNFSFFPCSFGSRTRSKFIYFLEIEDDNGKLLDLNMSCYGSVVSSCNGLILITSMNEELRRYRHYSMGEFMVDSRTIPGKLIVMNPMTRKLIGFPVGTLPGKLYDESYGLMFSHSKGVYKVVHLFKDESGFIGCEILSLKTRSWKAVDGPVGATFHSFGHTPIPTKGGLHWVLGSVGYDYILSMGVDDEKFFVTDLPQTMGKYDRLVEMGGFLSFVTGLYKNHIEVWILKEFKGTTKWVKHHTIRINASPDYVDFVENDNVDNEEHGNVNNEDNAEHGNVNNEDNAEHGNVDGNVDDEEISLSCFALNGKEMVFRRREKMYVYDFEVEEIREIKMDSGKIMGHENIMPHSNNLATWEHLEPMS</sequence>
<dbReference type="InterPro" id="IPR050796">
    <property type="entry name" value="SCF_F-box_component"/>
</dbReference>
<dbReference type="Pfam" id="PF08268">
    <property type="entry name" value="FBA_3"/>
    <property type="match status" value="1"/>
</dbReference>
<dbReference type="Pfam" id="PF00646">
    <property type="entry name" value="F-box"/>
    <property type="match status" value="1"/>
</dbReference>
<dbReference type="KEGG" id="soe:110785965"/>
<dbReference type="InterPro" id="IPR013187">
    <property type="entry name" value="F-box-assoc_dom_typ3"/>
</dbReference>
<dbReference type="AlphaFoldDB" id="A0A9R0ICI7"/>
<dbReference type="RefSeq" id="XP_021846170.2">
    <property type="nucleotide sequence ID" value="XM_021990478.2"/>
</dbReference>
<evidence type="ECO:0000313" key="3">
    <source>
        <dbReference type="Proteomes" id="UP000813463"/>
    </source>
</evidence>
<dbReference type="Proteomes" id="UP000813463">
    <property type="component" value="Chromosome 2"/>
</dbReference>
<dbReference type="Gene3D" id="1.20.1280.50">
    <property type="match status" value="1"/>
</dbReference>
<evidence type="ECO:0000313" key="4">
    <source>
        <dbReference type="RefSeq" id="XP_021846165.2"/>
    </source>
</evidence>
<dbReference type="InterPro" id="IPR001810">
    <property type="entry name" value="F-box_dom"/>
</dbReference>
<reference evidence="3" key="1">
    <citation type="journal article" date="2021" name="Nat. Commun.">
        <title>Genomic analyses provide insights into spinach domestication and the genetic basis of agronomic traits.</title>
        <authorList>
            <person name="Cai X."/>
            <person name="Sun X."/>
            <person name="Xu C."/>
            <person name="Sun H."/>
            <person name="Wang X."/>
            <person name="Ge C."/>
            <person name="Zhang Z."/>
            <person name="Wang Q."/>
            <person name="Fei Z."/>
            <person name="Jiao C."/>
            <person name="Wang Q."/>
        </authorList>
    </citation>
    <scope>NUCLEOTIDE SEQUENCE [LARGE SCALE GENOMIC DNA]</scope>
    <source>
        <strain evidence="3">cv. Varoflay</strain>
    </source>
</reference>
<evidence type="ECO:0000259" key="2">
    <source>
        <dbReference type="PROSITE" id="PS50181"/>
    </source>
</evidence>
<dbReference type="RefSeq" id="XP_021846165.2">
    <property type="nucleotide sequence ID" value="XM_021990473.2"/>
</dbReference>
<dbReference type="PANTHER" id="PTHR31672">
    <property type="entry name" value="BNACNNG10540D PROTEIN"/>
    <property type="match status" value="1"/>
</dbReference>
<reference evidence="4 5" key="2">
    <citation type="submission" date="2025-05" db="UniProtKB">
        <authorList>
            <consortium name="RefSeq"/>
        </authorList>
    </citation>
    <scope>IDENTIFICATION</scope>
    <source>
        <tissue evidence="4 5">Leaf</tissue>
    </source>
</reference>
<name>A0A9R0ICI7_SPIOL</name>
<dbReference type="CDD" id="cd22157">
    <property type="entry name" value="F-box_AtFBW1-like"/>
    <property type="match status" value="1"/>
</dbReference>
<dbReference type="InterPro" id="IPR036047">
    <property type="entry name" value="F-box-like_dom_sf"/>
</dbReference>
<dbReference type="PROSITE" id="PS50181">
    <property type="entry name" value="FBOX"/>
    <property type="match status" value="1"/>
</dbReference>
<accession>A0A9R0ICI7</accession>
<dbReference type="PANTHER" id="PTHR31672:SF11">
    <property type="entry name" value="F-BOX PROTEIN CPR1-LIKE ISOFORM X2"/>
    <property type="match status" value="1"/>
</dbReference>
<feature type="region of interest" description="Disordered" evidence="1">
    <location>
        <begin position="374"/>
        <end position="405"/>
    </location>
</feature>
<dbReference type="GeneID" id="110785965"/>
<evidence type="ECO:0000256" key="1">
    <source>
        <dbReference type="SAM" id="MobiDB-lite"/>
    </source>
</evidence>
<keyword evidence="3" id="KW-1185">Reference proteome</keyword>
<evidence type="ECO:0000313" key="5">
    <source>
        <dbReference type="RefSeq" id="XP_021846170.2"/>
    </source>
</evidence>
<dbReference type="SMART" id="SM00256">
    <property type="entry name" value="FBOX"/>
    <property type="match status" value="1"/>
</dbReference>
<organism evidence="3 5">
    <name type="scientific">Spinacia oleracea</name>
    <name type="common">Spinach</name>
    <dbReference type="NCBI Taxonomy" id="3562"/>
    <lineage>
        <taxon>Eukaryota</taxon>
        <taxon>Viridiplantae</taxon>
        <taxon>Streptophyta</taxon>
        <taxon>Embryophyta</taxon>
        <taxon>Tracheophyta</taxon>
        <taxon>Spermatophyta</taxon>
        <taxon>Magnoliopsida</taxon>
        <taxon>eudicotyledons</taxon>
        <taxon>Gunneridae</taxon>
        <taxon>Pentapetalae</taxon>
        <taxon>Caryophyllales</taxon>
        <taxon>Chenopodiaceae</taxon>
        <taxon>Chenopodioideae</taxon>
        <taxon>Anserineae</taxon>
        <taxon>Spinacia</taxon>
    </lineage>
</organism>